<dbReference type="OrthoDB" id="6145560at2759"/>
<sequence length="152" mass="17159">MTFGHLKIIELKVDINSLISHLSTHVQDYGQIKITENRANIDFGDPQINQAQIGTIVQTPRNICNIQLQLMKTFRILMSEKNAEMNITGCIMLPNGHLLMMNCAAKSLNEYTNTGVYIREIPVSGTPFDIAIINPRCIVVSYDNTNFFNNNE</sequence>
<name>A0A8S3SXQ1_MYTED</name>
<evidence type="ECO:0000313" key="2">
    <source>
        <dbReference type="Proteomes" id="UP000683360"/>
    </source>
</evidence>
<reference evidence="1" key="1">
    <citation type="submission" date="2021-03" db="EMBL/GenBank/DDBJ databases">
        <authorList>
            <person name="Bekaert M."/>
        </authorList>
    </citation>
    <scope>NUCLEOTIDE SEQUENCE</scope>
</reference>
<proteinExistence type="predicted"/>
<evidence type="ECO:0000313" key="1">
    <source>
        <dbReference type="EMBL" id="CAG2222997.1"/>
    </source>
</evidence>
<dbReference type="Proteomes" id="UP000683360">
    <property type="component" value="Unassembled WGS sequence"/>
</dbReference>
<dbReference type="EMBL" id="CAJPWZ010001773">
    <property type="protein sequence ID" value="CAG2222997.1"/>
    <property type="molecule type" value="Genomic_DNA"/>
</dbReference>
<protein>
    <submittedName>
        <fullName evidence="1">Uncharacterized protein</fullName>
    </submittedName>
</protein>
<organism evidence="1 2">
    <name type="scientific">Mytilus edulis</name>
    <name type="common">Blue mussel</name>
    <dbReference type="NCBI Taxonomy" id="6550"/>
    <lineage>
        <taxon>Eukaryota</taxon>
        <taxon>Metazoa</taxon>
        <taxon>Spiralia</taxon>
        <taxon>Lophotrochozoa</taxon>
        <taxon>Mollusca</taxon>
        <taxon>Bivalvia</taxon>
        <taxon>Autobranchia</taxon>
        <taxon>Pteriomorphia</taxon>
        <taxon>Mytilida</taxon>
        <taxon>Mytiloidea</taxon>
        <taxon>Mytilidae</taxon>
        <taxon>Mytilinae</taxon>
        <taxon>Mytilus</taxon>
    </lineage>
</organism>
<accession>A0A8S3SXQ1</accession>
<comment type="caution">
    <text evidence="1">The sequence shown here is derived from an EMBL/GenBank/DDBJ whole genome shotgun (WGS) entry which is preliminary data.</text>
</comment>
<keyword evidence="2" id="KW-1185">Reference proteome</keyword>
<dbReference type="AlphaFoldDB" id="A0A8S3SXQ1"/>
<gene>
    <name evidence="1" type="ORF">MEDL_36315</name>
</gene>